<sequence length="289" mass="31524">MSIDLHAARQFLYNDARLLERHLASTLLDNAPAEPVLTALRAYRTDDGGWGHALEPDLRGPNSQVSAAMSALGVLAQIDGSGNPLIMETADWLQSVTLPDGSVPHVLPTASAYPRAPWMEPNDAGFLTYSTAAHLWSLGADHPWLRSATGWCWKQIETKELAGYEAVFALRFIDAVPEPARAARAVERFRPSLRPDGSIPIPGGVDGERVTPLQLSPRPGAPSRALFPDDLIEAGLDKLENEQLDDGGWDFDFLHWSPGQIVEWRGIVTLAALDTLRTHGRVAGDVPRH</sequence>
<dbReference type="RefSeq" id="WP_179657403.1">
    <property type="nucleotide sequence ID" value="NZ_JACBZR010000001.1"/>
</dbReference>
<dbReference type="InterPro" id="IPR008930">
    <property type="entry name" value="Terpenoid_cyclase/PrenylTrfase"/>
</dbReference>
<comment type="caution">
    <text evidence="1">The sequence shown here is derived from an EMBL/GenBank/DDBJ whole genome shotgun (WGS) entry which is preliminary data.</text>
</comment>
<organism evidence="1 2">
    <name type="scientific">Nocardioides panzhihuensis</name>
    <dbReference type="NCBI Taxonomy" id="860243"/>
    <lineage>
        <taxon>Bacteria</taxon>
        <taxon>Bacillati</taxon>
        <taxon>Actinomycetota</taxon>
        <taxon>Actinomycetes</taxon>
        <taxon>Propionibacteriales</taxon>
        <taxon>Nocardioidaceae</taxon>
        <taxon>Nocardioides</taxon>
    </lineage>
</organism>
<proteinExistence type="predicted"/>
<dbReference type="EMBL" id="JACBZR010000001">
    <property type="protein sequence ID" value="NYI76794.1"/>
    <property type="molecule type" value="Genomic_DNA"/>
</dbReference>
<dbReference type="Proteomes" id="UP000564496">
    <property type="component" value="Unassembled WGS sequence"/>
</dbReference>
<accession>A0A7Z0DJY1</accession>
<evidence type="ECO:0000313" key="1">
    <source>
        <dbReference type="EMBL" id="NYI76794.1"/>
    </source>
</evidence>
<protein>
    <recommendedName>
        <fullName evidence="3">Squalene cyclase</fullName>
    </recommendedName>
</protein>
<dbReference type="AlphaFoldDB" id="A0A7Z0DJY1"/>
<gene>
    <name evidence="1" type="ORF">BJ988_001442</name>
</gene>
<evidence type="ECO:0008006" key="3">
    <source>
        <dbReference type="Google" id="ProtNLM"/>
    </source>
</evidence>
<dbReference type="Gene3D" id="1.50.10.20">
    <property type="match status" value="1"/>
</dbReference>
<dbReference type="SUPFAM" id="SSF48239">
    <property type="entry name" value="Terpenoid cyclases/Protein prenyltransferases"/>
    <property type="match status" value="2"/>
</dbReference>
<reference evidence="1 2" key="1">
    <citation type="submission" date="2020-07" db="EMBL/GenBank/DDBJ databases">
        <title>Sequencing the genomes of 1000 actinobacteria strains.</title>
        <authorList>
            <person name="Klenk H.-P."/>
        </authorList>
    </citation>
    <scope>NUCLEOTIDE SEQUENCE [LARGE SCALE GENOMIC DNA]</scope>
    <source>
        <strain evidence="1 2">DSM 26487</strain>
    </source>
</reference>
<name>A0A7Z0DJY1_9ACTN</name>
<keyword evidence="2" id="KW-1185">Reference proteome</keyword>
<evidence type="ECO:0000313" key="2">
    <source>
        <dbReference type="Proteomes" id="UP000564496"/>
    </source>
</evidence>